<dbReference type="AlphaFoldDB" id="A0A3M7QKT2"/>
<evidence type="ECO:0000313" key="2">
    <source>
        <dbReference type="Proteomes" id="UP000276133"/>
    </source>
</evidence>
<name>A0A3M7QKT2_BRAPC</name>
<comment type="caution">
    <text evidence="1">The sequence shown here is derived from an EMBL/GenBank/DDBJ whole genome shotgun (WGS) entry which is preliminary data.</text>
</comment>
<evidence type="ECO:0000313" key="1">
    <source>
        <dbReference type="EMBL" id="RNA11892.1"/>
    </source>
</evidence>
<sequence>MLPQIKDRYSSLFKTANIDCSTKKKFQDNQTNSESASNRNNKFFKKYKKILFCCIFADLKKNFVNAERWKKKLLGLQSFFWNGFTPRIGLSRTANRLLFSPHKLDVNRKIVIKIGFKQHIIFTTSTGLKIMERI</sequence>
<proteinExistence type="predicted"/>
<reference evidence="1 2" key="1">
    <citation type="journal article" date="2018" name="Sci. Rep.">
        <title>Genomic signatures of local adaptation to the degree of environmental predictability in rotifers.</title>
        <authorList>
            <person name="Franch-Gras L."/>
            <person name="Hahn C."/>
            <person name="Garcia-Roger E.M."/>
            <person name="Carmona M.J."/>
            <person name="Serra M."/>
            <person name="Gomez A."/>
        </authorList>
    </citation>
    <scope>NUCLEOTIDE SEQUENCE [LARGE SCALE GENOMIC DNA]</scope>
    <source>
        <strain evidence="1">HYR1</strain>
    </source>
</reference>
<protein>
    <submittedName>
        <fullName evidence="1">Uncharacterized protein</fullName>
    </submittedName>
</protein>
<organism evidence="1 2">
    <name type="scientific">Brachionus plicatilis</name>
    <name type="common">Marine rotifer</name>
    <name type="synonym">Brachionus muelleri</name>
    <dbReference type="NCBI Taxonomy" id="10195"/>
    <lineage>
        <taxon>Eukaryota</taxon>
        <taxon>Metazoa</taxon>
        <taxon>Spiralia</taxon>
        <taxon>Gnathifera</taxon>
        <taxon>Rotifera</taxon>
        <taxon>Eurotatoria</taxon>
        <taxon>Monogononta</taxon>
        <taxon>Pseudotrocha</taxon>
        <taxon>Ploima</taxon>
        <taxon>Brachionidae</taxon>
        <taxon>Brachionus</taxon>
    </lineage>
</organism>
<gene>
    <name evidence="1" type="ORF">BpHYR1_022775</name>
</gene>
<dbReference type="Proteomes" id="UP000276133">
    <property type="component" value="Unassembled WGS sequence"/>
</dbReference>
<dbReference type="EMBL" id="REGN01005822">
    <property type="protein sequence ID" value="RNA11892.1"/>
    <property type="molecule type" value="Genomic_DNA"/>
</dbReference>
<accession>A0A3M7QKT2</accession>
<keyword evidence="2" id="KW-1185">Reference proteome</keyword>